<evidence type="ECO:0000256" key="3">
    <source>
        <dbReference type="ARBA" id="ARBA00023157"/>
    </source>
</evidence>
<dbReference type="SMART" id="SM00209">
    <property type="entry name" value="TSP1"/>
    <property type="match status" value="6"/>
</dbReference>
<organism evidence="7 8">
    <name type="scientific">Vitrella brassicaformis (strain CCMP3155)</name>
    <dbReference type="NCBI Taxonomy" id="1169540"/>
    <lineage>
        <taxon>Eukaryota</taxon>
        <taxon>Sar</taxon>
        <taxon>Alveolata</taxon>
        <taxon>Colpodellida</taxon>
        <taxon>Vitrellaceae</taxon>
        <taxon>Vitrella</taxon>
    </lineage>
</organism>
<keyword evidence="3" id="KW-1015">Disulfide bond</keyword>
<dbReference type="InterPro" id="IPR044004">
    <property type="entry name" value="TSP1_spondin_dom"/>
</dbReference>
<dbReference type="Proteomes" id="UP000041254">
    <property type="component" value="Unassembled WGS sequence"/>
</dbReference>
<dbReference type="Pfam" id="PF00066">
    <property type="entry name" value="Notch"/>
    <property type="match status" value="2"/>
</dbReference>
<keyword evidence="4" id="KW-0325">Glycoprotein</keyword>
<dbReference type="Gene3D" id="3.30.300.320">
    <property type="match status" value="1"/>
</dbReference>
<dbReference type="SMART" id="SM00004">
    <property type="entry name" value="NL"/>
    <property type="match status" value="2"/>
</dbReference>
<name>A0A0G4GMP3_VITBC</name>
<keyword evidence="2" id="KW-0677">Repeat</keyword>
<keyword evidence="8" id="KW-1185">Reference proteome</keyword>
<evidence type="ECO:0000256" key="1">
    <source>
        <dbReference type="ARBA" id="ARBA00022729"/>
    </source>
</evidence>
<dbReference type="PANTHER" id="PTHR20920">
    <property type="entry name" value="RPE-SPONDIN"/>
    <property type="match status" value="1"/>
</dbReference>
<feature type="region of interest" description="Disordered" evidence="5">
    <location>
        <begin position="567"/>
        <end position="599"/>
    </location>
</feature>
<dbReference type="Pfam" id="PF19028">
    <property type="entry name" value="TSP1_spondin"/>
    <property type="match status" value="6"/>
</dbReference>
<dbReference type="FunFam" id="2.20.100.10:FF:000019">
    <property type="entry name" value="Thrombospondin type 1 domain containing 7A"/>
    <property type="match status" value="1"/>
</dbReference>
<dbReference type="OrthoDB" id="430340at2759"/>
<evidence type="ECO:0000259" key="6">
    <source>
        <dbReference type="SMART" id="SM00004"/>
    </source>
</evidence>
<proteinExistence type="predicted"/>
<evidence type="ECO:0000256" key="2">
    <source>
        <dbReference type="ARBA" id="ARBA00022737"/>
    </source>
</evidence>
<dbReference type="OMA" id="ECEDTSH"/>
<dbReference type="EMBL" id="CDMY01000720">
    <property type="protein sequence ID" value="CEM31478.1"/>
    <property type="molecule type" value="Genomic_DNA"/>
</dbReference>
<feature type="compositionally biased region" description="Acidic residues" evidence="5">
    <location>
        <begin position="57"/>
        <end position="67"/>
    </location>
</feature>
<dbReference type="InterPro" id="IPR000884">
    <property type="entry name" value="TSP1_rpt"/>
</dbReference>
<feature type="domain" description="LNR" evidence="6">
    <location>
        <begin position="152"/>
        <end position="191"/>
    </location>
</feature>
<dbReference type="PANTHER" id="PTHR20920:SF5">
    <property type="entry name" value="SMB DOMAIN-CONTAINING PROTEIN"/>
    <property type="match status" value="1"/>
</dbReference>
<feature type="non-terminal residue" evidence="7">
    <location>
        <position position="1"/>
    </location>
</feature>
<dbReference type="FunFam" id="2.20.100.10:FF:000134">
    <property type="entry name" value="Uncharacterized protein"/>
    <property type="match status" value="4"/>
</dbReference>
<feature type="region of interest" description="Disordered" evidence="5">
    <location>
        <begin position="41"/>
        <end position="67"/>
    </location>
</feature>
<dbReference type="Gene3D" id="2.20.100.10">
    <property type="entry name" value="Thrombospondin type-1 (TSP1) repeat"/>
    <property type="match status" value="6"/>
</dbReference>
<dbReference type="PROSITE" id="PS50092">
    <property type="entry name" value="TSP1"/>
    <property type="match status" value="6"/>
</dbReference>
<dbReference type="SUPFAM" id="SSF82895">
    <property type="entry name" value="TSP-1 type 1 repeat"/>
    <property type="match status" value="6"/>
</dbReference>
<keyword evidence="1" id="KW-0732">Signal</keyword>
<reference evidence="7 8" key="1">
    <citation type="submission" date="2014-11" db="EMBL/GenBank/DDBJ databases">
        <authorList>
            <person name="Zhu J."/>
            <person name="Qi W."/>
            <person name="Song R."/>
        </authorList>
    </citation>
    <scope>NUCLEOTIDE SEQUENCE [LARGE SCALE GENOMIC DNA]</scope>
</reference>
<dbReference type="InterPro" id="IPR000800">
    <property type="entry name" value="Notch_dom"/>
</dbReference>
<dbReference type="VEuPathDB" id="CryptoDB:Vbra_6299"/>
<evidence type="ECO:0000256" key="4">
    <source>
        <dbReference type="ARBA" id="ARBA00023180"/>
    </source>
</evidence>
<dbReference type="InParanoid" id="A0A0G4GMP3"/>
<dbReference type="AlphaFoldDB" id="A0A0G4GMP3"/>
<dbReference type="STRING" id="1169540.A0A0G4GMP3"/>
<feature type="domain" description="LNR" evidence="6">
    <location>
        <begin position="208"/>
        <end position="247"/>
    </location>
</feature>
<feature type="region of interest" description="Disordered" evidence="5">
    <location>
        <begin position="121"/>
        <end position="149"/>
    </location>
</feature>
<dbReference type="InterPro" id="IPR036383">
    <property type="entry name" value="TSP1_rpt_sf"/>
</dbReference>
<accession>A0A0G4GMP3</accession>
<protein>
    <recommendedName>
        <fullName evidence="6">LNR domain-containing protein</fullName>
    </recommendedName>
</protein>
<feature type="region of interest" description="Disordered" evidence="5">
    <location>
        <begin position="513"/>
        <end position="532"/>
    </location>
</feature>
<sequence length="616" mass="66868">EPDQSGGAPCPELSEERACNEDPCAVDCKVGGWGNFSECSKSCGGGSRTRNRTVEVEPSDDGEQCPDLEETEECNTQPCDPCAGLSCGLNEECRRSSDNTTATCKCTPPFTRASPEAECMNMQQQQQQQPAVGIPRPVSAESDQQQQGPVGIPSIPSGCNGNCRSMNWFNDTVCDMECFTEECSWDGDDCASEPRMNANQQTENETNRRDIPETCVGDCRDLEWVNDSVCDLTCYNYACGFDGGDCDPGVECTDLASYCKWNETCQSQDDGFGRCESLCSTIECSEDRNEVCEVQRIPEGEPGAGSGVGKCVCAENYVRGDNDECFQVRDCAVAEWKDWGECSKSCEGGVKKRTREVTAEPQGGGEECPELEETAPCNEQPCPVACVVGDWSIWSPCSKDCGGGKRRRVREITTEPQHDGEECPPLSEEEDCNTEPCKTDCTVSDWSEWDKCSEECGGGTQSRTRTVVEPDQSGGAPCPELSEERACNEDPCAVDCEVGSWGNFSECSKSCGGGTRTRNRTVEVEPSDDGDQCPDLEETEECNTQPCKTDCTVSDWSEWDKCSEECGGGTQSRTRTVVEPDQSGGAPCPELSEERACNEDPCGDGRLQGGWLGQLL</sequence>
<dbReference type="InterPro" id="IPR039942">
    <property type="entry name" value="SBSPO"/>
</dbReference>
<evidence type="ECO:0000256" key="5">
    <source>
        <dbReference type="SAM" id="MobiDB-lite"/>
    </source>
</evidence>
<gene>
    <name evidence="7" type="ORF">Vbra_6299</name>
</gene>
<dbReference type="FunFam" id="2.20.100.10:FF:000031">
    <property type="entry name" value="Thrombospondin type 1 domain containing 7A"/>
    <property type="match status" value="1"/>
</dbReference>
<evidence type="ECO:0000313" key="7">
    <source>
        <dbReference type="EMBL" id="CEM31478.1"/>
    </source>
</evidence>
<evidence type="ECO:0000313" key="8">
    <source>
        <dbReference type="Proteomes" id="UP000041254"/>
    </source>
</evidence>